<dbReference type="Pfam" id="PF00583">
    <property type="entry name" value="Acetyltransf_1"/>
    <property type="match status" value="2"/>
</dbReference>
<keyword evidence="1 4" id="KW-0808">Transferase</keyword>
<name>A0A9D2L7G4_9FIRM</name>
<dbReference type="AlphaFoldDB" id="A0A9D2L7G4"/>
<reference evidence="4" key="2">
    <citation type="submission" date="2021-04" db="EMBL/GenBank/DDBJ databases">
        <authorList>
            <person name="Gilroy R."/>
        </authorList>
    </citation>
    <scope>NUCLEOTIDE SEQUENCE</scope>
    <source>
        <strain evidence="4">CHK188-4685</strain>
    </source>
</reference>
<dbReference type="Gene3D" id="3.40.630.30">
    <property type="match status" value="2"/>
</dbReference>
<dbReference type="EMBL" id="DWYS01000071">
    <property type="protein sequence ID" value="HJB07427.1"/>
    <property type="molecule type" value="Genomic_DNA"/>
</dbReference>
<dbReference type="EC" id="2.3.1.-" evidence="4"/>
<feature type="domain" description="N-acetyltransferase" evidence="3">
    <location>
        <begin position="108"/>
        <end position="254"/>
    </location>
</feature>
<evidence type="ECO:0000256" key="1">
    <source>
        <dbReference type="ARBA" id="ARBA00022679"/>
    </source>
</evidence>
<dbReference type="InterPro" id="IPR016181">
    <property type="entry name" value="Acyl_CoA_acyltransferase"/>
</dbReference>
<dbReference type="InterPro" id="IPR050680">
    <property type="entry name" value="YpeA/RimI_acetyltransf"/>
</dbReference>
<dbReference type="PROSITE" id="PS51186">
    <property type="entry name" value="GNAT"/>
    <property type="match status" value="1"/>
</dbReference>
<dbReference type="PANTHER" id="PTHR43420">
    <property type="entry name" value="ACETYLTRANSFERASE"/>
    <property type="match status" value="1"/>
</dbReference>
<accession>A0A9D2L7G4</accession>
<evidence type="ECO:0000259" key="3">
    <source>
        <dbReference type="PROSITE" id="PS51186"/>
    </source>
</evidence>
<dbReference type="PANTHER" id="PTHR43420:SF12">
    <property type="entry name" value="N-ACETYLTRANSFERASE DOMAIN-CONTAINING PROTEIN"/>
    <property type="match status" value="1"/>
</dbReference>
<comment type="caution">
    <text evidence="4">The sequence shown here is derived from an EMBL/GenBank/DDBJ whole genome shotgun (WGS) entry which is preliminary data.</text>
</comment>
<sequence length="254" mass="29427">MNTSFSRQLNKHQEEALQELVRLCRSQEHFRLSCPLDGDFFYLMWDDEGRLASVIAGYQYDFLECRGFTRPDCRRKGYFRRLWELLKEDFRDHQLVFSADPRSQTALKTLEAIGARLWYQEYAMGLELNSSSPSFVQPASFTLSFRSSRREPGLVFVTARGKQTIGSCRLFLEGSRACLFSFEIHPSLRGQGLGYAFLCQLILQLGKRGVQVLNLQVSGQNLPALNLYKKTGFRIWDTLSYYLYESGESSRPFR</sequence>
<dbReference type="Proteomes" id="UP000886804">
    <property type="component" value="Unassembled WGS sequence"/>
</dbReference>
<proteinExistence type="predicted"/>
<keyword evidence="2 4" id="KW-0012">Acyltransferase</keyword>
<dbReference type="CDD" id="cd04301">
    <property type="entry name" value="NAT_SF"/>
    <property type="match status" value="2"/>
</dbReference>
<protein>
    <submittedName>
        <fullName evidence="4">GNAT family N-acetyltransferase</fullName>
        <ecNumber evidence="4">2.3.1.-</ecNumber>
    </submittedName>
</protein>
<evidence type="ECO:0000313" key="4">
    <source>
        <dbReference type="EMBL" id="HJB07427.1"/>
    </source>
</evidence>
<evidence type="ECO:0000313" key="5">
    <source>
        <dbReference type="Proteomes" id="UP000886804"/>
    </source>
</evidence>
<organism evidence="4 5">
    <name type="scientific">Candidatus Enterocloster faecavium</name>
    <dbReference type="NCBI Taxonomy" id="2838560"/>
    <lineage>
        <taxon>Bacteria</taxon>
        <taxon>Bacillati</taxon>
        <taxon>Bacillota</taxon>
        <taxon>Clostridia</taxon>
        <taxon>Lachnospirales</taxon>
        <taxon>Lachnospiraceae</taxon>
        <taxon>Enterocloster</taxon>
    </lineage>
</organism>
<dbReference type="SUPFAM" id="SSF55729">
    <property type="entry name" value="Acyl-CoA N-acyltransferases (Nat)"/>
    <property type="match status" value="1"/>
</dbReference>
<gene>
    <name evidence="4" type="ORF">H9716_06110</name>
</gene>
<dbReference type="InterPro" id="IPR000182">
    <property type="entry name" value="GNAT_dom"/>
</dbReference>
<dbReference type="GO" id="GO:0016747">
    <property type="term" value="F:acyltransferase activity, transferring groups other than amino-acyl groups"/>
    <property type="evidence" value="ECO:0007669"/>
    <property type="project" value="InterPro"/>
</dbReference>
<evidence type="ECO:0000256" key="2">
    <source>
        <dbReference type="ARBA" id="ARBA00023315"/>
    </source>
</evidence>
<reference evidence="4" key="1">
    <citation type="journal article" date="2021" name="PeerJ">
        <title>Extensive microbial diversity within the chicken gut microbiome revealed by metagenomics and culture.</title>
        <authorList>
            <person name="Gilroy R."/>
            <person name="Ravi A."/>
            <person name="Getino M."/>
            <person name="Pursley I."/>
            <person name="Horton D.L."/>
            <person name="Alikhan N.F."/>
            <person name="Baker D."/>
            <person name="Gharbi K."/>
            <person name="Hall N."/>
            <person name="Watson M."/>
            <person name="Adriaenssens E.M."/>
            <person name="Foster-Nyarko E."/>
            <person name="Jarju S."/>
            <person name="Secka A."/>
            <person name="Antonio M."/>
            <person name="Oren A."/>
            <person name="Chaudhuri R.R."/>
            <person name="La Ragione R."/>
            <person name="Hildebrand F."/>
            <person name="Pallen M.J."/>
        </authorList>
    </citation>
    <scope>NUCLEOTIDE SEQUENCE</scope>
    <source>
        <strain evidence="4">CHK188-4685</strain>
    </source>
</reference>